<dbReference type="RefSeq" id="WP_077410643.1">
    <property type="nucleotide sequence ID" value="NZ_JBHRTS010000005.1"/>
</dbReference>
<dbReference type="Proteomes" id="UP001595533">
    <property type="component" value="Unassembled WGS sequence"/>
</dbReference>
<dbReference type="PANTHER" id="PTHR36220:SF1">
    <property type="entry name" value="GAMMA TUBULIN COMPLEX COMPONENT C-TERMINAL DOMAIN-CONTAINING PROTEIN"/>
    <property type="match status" value="1"/>
</dbReference>
<dbReference type="SMART" id="SM00191">
    <property type="entry name" value="Int_alpha"/>
    <property type="match status" value="10"/>
</dbReference>
<dbReference type="InterPro" id="IPR013517">
    <property type="entry name" value="FG-GAP"/>
</dbReference>
<keyword evidence="3" id="KW-0325">Glycoprotein</keyword>
<dbReference type="Pfam" id="PF14312">
    <property type="entry name" value="FG-GAP_2"/>
    <property type="match status" value="13"/>
</dbReference>
<comment type="caution">
    <text evidence="4">The sequence shown here is derived from an EMBL/GenBank/DDBJ whole genome shotgun (WGS) entry which is preliminary data.</text>
</comment>
<name>A0ABV7J8Y0_9GAMM</name>
<keyword evidence="1" id="KW-0732">Signal</keyword>
<reference evidence="5" key="1">
    <citation type="journal article" date="2019" name="Int. J. Syst. Evol. Microbiol.">
        <title>The Global Catalogue of Microorganisms (GCM) 10K type strain sequencing project: providing services to taxonomists for standard genome sequencing and annotation.</title>
        <authorList>
            <consortium name="The Broad Institute Genomics Platform"/>
            <consortium name="The Broad Institute Genome Sequencing Center for Infectious Disease"/>
            <person name="Wu L."/>
            <person name="Ma J."/>
        </authorList>
    </citation>
    <scope>NUCLEOTIDE SEQUENCE [LARGE SCALE GENOMIC DNA]</scope>
    <source>
        <strain evidence="5">KCTC 42953</strain>
    </source>
</reference>
<keyword evidence="5" id="KW-1185">Reference proteome</keyword>
<evidence type="ECO:0000256" key="1">
    <source>
        <dbReference type="ARBA" id="ARBA00022729"/>
    </source>
</evidence>
<dbReference type="EMBL" id="JBHRTS010000005">
    <property type="protein sequence ID" value="MFC3194584.1"/>
    <property type="molecule type" value="Genomic_DNA"/>
</dbReference>
<sequence>MKCFIYLTITFLNIHHDAVASLDELRPPVVSDQKWQSLKSAVQEAKLLPTPAGFGGQALEFGYSVSLDGDLALIGAPEMAASGAAVIMRFDGQNWSQEAQLIPENGVENERFGSSVSLSGHRALIGSYGDNVSGVASGSASVYEFDGSEWLLVQKLTASDGEQSDSFGYSVALHGSTALIGAYNDDDNGNGSGSAYVFGFNGSSWVESQKLTASDGAAVDYFGKSVTIEGDRALIGATHFGHLVSGFGSAYVFDKVGGVWTESQKLTPGDGQINNQFGHALSLSGHSALISAPGHNELGEDSGAAYVFNFDGSNWAETQKLQASDAYQGDHFGSSVSITGNTLLVGAHLDHNAGSAYLFEFDGSDWQETDHFRSLDSNVHDRFGHSVSLSADRILIGAFQYHEAGVSSGGALVFEHNGTEWAETSQLLAGDGAARDVFGTSVSIFGQRALVGAPADDNGGRNSGSAYIFDFNGNEWINTHKLLTSDHSEQDGFGGAVSLYGNTAMVGADNKNVQGLRKGAVFVFEFDGSSWTETQMLEASDGAFDDKFGNALSVHHDRAMIGAYFDDDNGFASGSVYVFDYDGTSWSETDKLTATDGGAYQNFGKALDLDGQRLIIGAPGDDSTNSNAGAVYEYQLDNQSWTIKQKLTSSDGQANQFFGSSLSLYQNRLLIGATGDDDRGFGAGAAFIFDHDGTTWTETSKLQGLDTASRDRFGTALSLSSNLALVGAPSDSDNGAYSGAAYTFRFNGANWSQEEKLIPVDNSTFDNFGNAVSLSGDLALVGAVWDDDHGTDSGSAYIFDLLTDYEVIVSVTGLATGNSISLNNDDDTLTILENNTQTLSTLHDGSDYDVMITTQPTTPNQLCSFISAASGTLNGADVVIQVQCVTMQYTVSGTATGLAAGNTVVLQNNLADDLIVSDNGGFTFPTPLDDESTYAVSVLTNPDNPNQSCEVTQESGQLAGAPVSDVLINCVTESYTVGGQVTGLEAGNSLTLSLNDGEQYLVVDGNGVFHFSNPLEDLSGYTTSVHTTPDTPSQSCLINNASGIISGGPANDIQVNCEVDRFFIGGFVAGLIADNNLVVQNNGTDQLLVMSEGPFVFGTPLEDEADFAVTIMIQPDDPLQDCELFNDTGTLAGDDVDNIFISCAFGDDLIYRHGFDDPNPINQTTWEPELTQ</sequence>
<dbReference type="PANTHER" id="PTHR36220">
    <property type="entry name" value="UNNAMED PRODUCT"/>
    <property type="match status" value="1"/>
</dbReference>
<evidence type="ECO:0000313" key="5">
    <source>
        <dbReference type="Proteomes" id="UP001595533"/>
    </source>
</evidence>
<dbReference type="InterPro" id="IPR028994">
    <property type="entry name" value="Integrin_alpha_N"/>
</dbReference>
<evidence type="ECO:0000256" key="2">
    <source>
        <dbReference type="ARBA" id="ARBA00022737"/>
    </source>
</evidence>
<dbReference type="PROSITE" id="PS51470">
    <property type="entry name" value="FG_GAP"/>
    <property type="match status" value="2"/>
</dbReference>
<organism evidence="4 5">
    <name type="scientific">Marinicella sediminis</name>
    <dbReference type="NCBI Taxonomy" id="1792834"/>
    <lineage>
        <taxon>Bacteria</taxon>
        <taxon>Pseudomonadati</taxon>
        <taxon>Pseudomonadota</taxon>
        <taxon>Gammaproteobacteria</taxon>
        <taxon>Lysobacterales</taxon>
        <taxon>Marinicellaceae</taxon>
        <taxon>Marinicella</taxon>
    </lineage>
</organism>
<gene>
    <name evidence="4" type="ORF">ACFODZ_10085</name>
</gene>
<dbReference type="InterPro" id="IPR013519">
    <property type="entry name" value="Int_alpha_beta-p"/>
</dbReference>
<accession>A0ABV7J8Y0</accession>
<evidence type="ECO:0000256" key="3">
    <source>
        <dbReference type="ARBA" id="ARBA00023180"/>
    </source>
</evidence>
<keyword evidence="2" id="KW-0677">Repeat</keyword>
<evidence type="ECO:0000313" key="4">
    <source>
        <dbReference type="EMBL" id="MFC3194584.1"/>
    </source>
</evidence>
<dbReference type="InterPro" id="IPR011043">
    <property type="entry name" value="Gal_Oxase/kelch_b-propeller"/>
</dbReference>
<protein>
    <submittedName>
        <fullName evidence="4">Uncharacterized protein</fullName>
    </submittedName>
</protein>
<dbReference type="Gene3D" id="2.130.10.130">
    <property type="entry name" value="Integrin alpha, N-terminal"/>
    <property type="match status" value="5"/>
</dbReference>
<dbReference type="SUPFAM" id="SSF50965">
    <property type="entry name" value="Galactose oxidase, central domain"/>
    <property type="match status" value="3"/>
</dbReference>
<proteinExistence type="predicted"/>